<protein>
    <submittedName>
        <fullName evidence="1">Uncharacterized protein</fullName>
    </submittedName>
</protein>
<proteinExistence type="predicted"/>
<evidence type="ECO:0000313" key="1">
    <source>
        <dbReference type="EMBL" id="CCX08248.1"/>
    </source>
</evidence>
<reference evidence="1 2" key="1">
    <citation type="journal article" date="2013" name="PLoS Genet.">
        <title>The genome and development-dependent transcriptomes of Pyronema confluens: a window into fungal evolution.</title>
        <authorList>
            <person name="Traeger S."/>
            <person name="Altegoer F."/>
            <person name="Freitag M."/>
            <person name="Gabaldon T."/>
            <person name="Kempken F."/>
            <person name="Kumar A."/>
            <person name="Marcet-Houben M."/>
            <person name="Poggeler S."/>
            <person name="Stajich J.E."/>
            <person name="Nowrousian M."/>
        </authorList>
    </citation>
    <scope>NUCLEOTIDE SEQUENCE [LARGE SCALE GENOMIC DNA]</scope>
    <source>
        <strain evidence="2">CBS 100304</strain>
        <tissue evidence="1">Vegetative mycelium</tissue>
    </source>
</reference>
<dbReference type="EMBL" id="HF935403">
    <property type="protein sequence ID" value="CCX08248.1"/>
    <property type="molecule type" value="Genomic_DNA"/>
</dbReference>
<accession>U4L0H8</accession>
<dbReference type="AlphaFoldDB" id="U4L0H8"/>
<dbReference type="Proteomes" id="UP000018144">
    <property type="component" value="Unassembled WGS sequence"/>
</dbReference>
<organism evidence="1 2">
    <name type="scientific">Pyronema omphalodes (strain CBS 100304)</name>
    <name type="common">Pyronema confluens</name>
    <dbReference type="NCBI Taxonomy" id="1076935"/>
    <lineage>
        <taxon>Eukaryota</taxon>
        <taxon>Fungi</taxon>
        <taxon>Dikarya</taxon>
        <taxon>Ascomycota</taxon>
        <taxon>Pezizomycotina</taxon>
        <taxon>Pezizomycetes</taxon>
        <taxon>Pezizales</taxon>
        <taxon>Pyronemataceae</taxon>
        <taxon>Pyronema</taxon>
    </lineage>
</organism>
<keyword evidence="2" id="KW-1185">Reference proteome</keyword>
<sequence length="85" mass="9597">MTEVRERLQDSVIRQIMSWISPLEPHKRHQDIRQNRLKGTGIWFLLQPEFQKWHDSQSVNGGINSVLECSGMPGAGMPGAGKSVI</sequence>
<dbReference type="OrthoDB" id="1577640at2759"/>
<evidence type="ECO:0000313" key="2">
    <source>
        <dbReference type="Proteomes" id="UP000018144"/>
    </source>
</evidence>
<gene>
    <name evidence="1" type="ORF">PCON_07841</name>
</gene>
<name>U4L0H8_PYROM</name>
<dbReference type="STRING" id="1076935.U4L0H8"/>